<name>K5CIN8_9BACE</name>
<dbReference type="RefSeq" id="WP_007767121.1">
    <property type="nucleotide sequence ID" value="NZ_AKBZ01000006.1"/>
</dbReference>
<dbReference type="PROSITE" id="PS51257">
    <property type="entry name" value="PROKAR_LIPOPROTEIN"/>
    <property type="match status" value="1"/>
</dbReference>
<gene>
    <name evidence="2" type="ORF">HMPREF1057_03938</name>
</gene>
<evidence type="ECO:0000313" key="3">
    <source>
        <dbReference type="Proteomes" id="UP000007995"/>
    </source>
</evidence>
<reference evidence="2 3" key="1">
    <citation type="submission" date="2012-02" db="EMBL/GenBank/DDBJ databases">
        <title>The Genome Sequence of Bacteroides finegoldii CL09T03C10.</title>
        <authorList>
            <consortium name="The Broad Institute Genome Sequencing Platform"/>
            <person name="Earl A."/>
            <person name="Ward D."/>
            <person name="Feldgarden M."/>
            <person name="Gevers D."/>
            <person name="Zitomersky N.L."/>
            <person name="Coyne M.J."/>
            <person name="Comstock L.E."/>
            <person name="Young S.K."/>
            <person name="Zeng Q."/>
            <person name="Gargeya S."/>
            <person name="Fitzgerald M."/>
            <person name="Haas B."/>
            <person name="Abouelleil A."/>
            <person name="Alvarado L."/>
            <person name="Arachchi H.M."/>
            <person name="Berlin A."/>
            <person name="Chapman S.B."/>
            <person name="Gearin G."/>
            <person name="Goldberg J."/>
            <person name="Griggs A."/>
            <person name="Gujja S."/>
            <person name="Hansen M."/>
            <person name="Heiman D."/>
            <person name="Howarth C."/>
            <person name="Larimer J."/>
            <person name="Lui A."/>
            <person name="MacDonald P.J.P."/>
            <person name="McCowen C."/>
            <person name="Montmayeur A."/>
            <person name="Murphy C."/>
            <person name="Neiman D."/>
            <person name="Pearson M."/>
            <person name="Priest M."/>
            <person name="Roberts A."/>
            <person name="Saif S."/>
            <person name="Shea T."/>
            <person name="Sisk P."/>
            <person name="Stolte C."/>
            <person name="Sykes S."/>
            <person name="Wortman J."/>
            <person name="Nusbaum C."/>
            <person name="Birren B."/>
        </authorList>
    </citation>
    <scope>NUCLEOTIDE SEQUENCE [LARGE SCALE GENOMIC DNA]</scope>
    <source>
        <strain evidence="2 3">CL09T03C10</strain>
    </source>
</reference>
<dbReference type="OrthoDB" id="1100960at2"/>
<evidence type="ECO:0000256" key="1">
    <source>
        <dbReference type="SAM" id="SignalP"/>
    </source>
</evidence>
<evidence type="ECO:0000313" key="2">
    <source>
        <dbReference type="EMBL" id="EKJ89185.1"/>
    </source>
</evidence>
<dbReference type="AlphaFoldDB" id="K5CIN8"/>
<protein>
    <recommendedName>
        <fullName evidence="4">Peptidase C51 domain-containing protein</fullName>
    </recommendedName>
</protein>
<dbReference type="Proteomes" id="UP000007995">
    <property type="component" value="Unassembled WGS sequence"/>
</dbReference>
<feature type="chain" id="PRO_5003882267" description="Peptidase C51 domain-containing protein" evidence="1">
    <location>
        <begin position="25"/>
        <end position="468"/>
    </location>
</feature>
<keyword evidence="1" id="KW-0732">Signal</keyword>
<dbReference type="EMBL" id="AGXW01000014">
    <property type="protein sequence ID" value="EKJ89185.1"/>
    <property type="molecule type" value="Genomic_DNA"/>
</dbReference>
<accession>K5CIN8</accession>
<sequence>MKKNCLFKCSCLLLLCLWICSCDDTNSSEDSTQENLSPTVVEAMNYLKTKDLSLPDMHQTLCANTRSMIEGTKKRSGSIVPDWNSLQTYCDEYEDVRLFSLKGNAEPLSGFVYTRVKGKVERLLAVSTSKLALWKIDGKLVGRIITYLPDRKFLKDGHCVAELGYKLKGSHFSGLCLVSTLDGIFLYGDKYNKGNHVFHFVSNQYRMGGELKTRSVPLQENDSIHTDHIYIALFSESDATQPQLAYSSVEEDDFTCSFCGRPASQCTCITITPGGGTAYCPLCGAPIGCCNCFSGGGSSGGSTGGEEDFKPTSPNQRTTEEIKKSASDAVDKVLTDHNNDKVTAHCNEGVRNAFYNLYKSKALYNMCANDMVKYWKNNSSQWESIRMSEAQKLANQGYFVVAGWINTKGSGHVCLIVPGVEKKGNWNGGRVNIPNTMDTGYNMRYKSHPITESFGKGKHNGVVFFKYK</sequence>
<dbReference type="HOGENOM" id="CLU_583493_0_0_10"/>
<proteinExistence type="predicted"/>
<evidence type="ECO:0008006" key="4">
    <source>
        <dbReference type="Google" id="ProtNLM"/>
    </source>
</evidence>
<comment type="caution">
    <text evidence="2">The sequence shown here is derived from an EMBL/GenBank/DDBJ whole genome shotgun (WGS) entry which is preliminary data.</text>
</comment>
<dbReference type="Gene3D" id="3.90.1720.10">
    <property type="entry name" value="endopeptidase domain like (from Nostoc punctiforme)"/>
    <property type="match status" value="1"/>
</dbReference>
<organism evidence="2 3">
    <name type="scientific">Bacteroides finegoldii CL09T03C10</name>
    <dbReference type="NCBI Taxonomy" id="997888"/>
    <lineage>
        <taxon>Bacteria</taxon>
        <taxon>Pseudomonadati</taxon>
        <taxon>Bacteroidota</taxon>
        <taxon>Bacteroidia</taxon>
        <taxon>Bacteroidales</taxon>
        <taxon>Bacteroidaceae</taxon>
        <taxon>Bacteroides</taxon>
    </lineage>
</organism>
<feature type="signal peptide" evidence="1">
    <location>
        <begin position="1"/>
        <end position="24"/>
    </location>
</feature>